<evidence type="ECO:0000256" key="1">
    <source>
        <dbReference type="ARBA" id="ARBA00005578"/>
    </source>
</evidence>
<keyword evidence="4" id="KW-1185">Reference proteome</keyword>
<comment type="similarity">
    <text evidence="1 2">Belongs to the BolA/IbaG family.</text>
</comment>
<dbReference type="InterPro" id="IPR036065">
    <property type="entry name" value="BolA-like_sf"/>
</dbReference>
<proteinExistence type="inferred from homology"/>
<comment type="caution">
    <text evidence="3">The sequence shown here is derived from an EMBL/GenBank/DDBJ whole genome shotgun (WGS) entry which is preliminary data.</text>
</comment>
<dbReference type="PIRSF" id="PIRSF003113">
    <property type="entry name" value="BolA"/>
    <property type="match status" value="1"/>
</dbReference>
<protein>
    <submittedName>
        <fullName evidence="3">BolA family transcriptional regulator</fullName>
    </submittedName>
</protein>
<dbReference type="RefSeq" id="WP_096828958.1">
    <property type="nucleotide sequence ID" value="NZ_NXIB02000074.1"/>
</dbReference>
<dbReference type="InterPro" id="IPR002634">
    <property type="entry name" value="BolA"/>
</dbReference>
<gene>
    <name evidence="3" type="ORF">CP500_013750</name>
</gene>
<dbReference type="Proteomes" id="UP000226442">
    <property type="component" value="Unassembled WGS sequence"/>
</dbReference>
<accession>A0A2G4EZF9</accession>
<dbReference type="InterPro" id="IPR050961">
    <property type="entry name" value="BolA/IbaG_stress_morph_reg"/>
</dbReference>
<reference evidence="3" key="1">
    <citation type="submission" date="2017-10" db="EMBL/GenBank/DDBJ databases">
        <title>Draft genome sequence of the planktic cyanobacteria Tychonema bourrellyi isolated from alpine lentic freshwater.</title>
        <authorList>
            <person name="Tett A."/>
            <person name="Armanini F."/>
            <person name="Asnicar F."/>
            <person name="Boscaini A."/>
            <person name="Pasolli E."/>
            <person name="Zolfo M."/>
            <person name="Donati C."/>
            <person name="Salmaso N."/>
            <person name="Segata N."/>
        </authorList>
    </citation>
    <scope>NUCLEOTIDE SEQUENCE</scope>
    <source>
        <strain evidence="3">FEM_GT703</strain>
    </source>
</reference>
<evidence type="ECO:0000256" key="2">
    <source>
        <dbReference type="RuleBase" id="RU003860"/>
    </source>
</evidence>
<dbReference type="AlphaFoldDB" id="A0A2G4EZF9"/>
<dbReference type="SUPFAM" id="SSF82657">
    <property type="entry name" value="BolA-like"/>
    <property type="match status" value="1"/>
</dbReference>
<organism evidence="3 4">
    <name type="scientific">Tychonema bourrellyi FEM_GT703</name>
    <dbReference type="NCBI Taxonomy" id="2040638"/>
    <lineage>
        <taxon>Bacteria</taxon>
        <taxon>Bacillati</taxon>
        <taxon>Cyanobacteriota</taxon>
        <taxon>Cyanophyceae</taxon>
        <taxon>Oscillatoriophycideae</taxon>
        <taxon>Oscillatoriales</taxon>
        <taxon>Microcoleaceae</taxon>
        <taxon>Tychonema</taxon>
    </lineage>
</organism>
<evidence type="ECO:0000313" key="4">
    <source>
        <dbReference type="Proteomes" id="UP000226442"/>
    </source>
</evidence>
<dbReference type="PANTHER" id="PTHR46229">
    <property type="entry name" value="BOLA TRANSCRIPTION REGULATOR"/>
    <property type="match status" value="1"/>
</dbReference>
<dbReference type="Pfam" id="PF01722">
    <property type="entry name" value="BolA"/>
    <property type="match status" value="1"/>
</dbReference>
<dbReference type="Gene3D" id="3.30.300.90">
    <property type="entry name" value="BolA-like"/>
    <property type="match status" value="1"/>
</dbReference>
<dbReference type="OrthoDB" id="9796738at2"/>
<evidence type="ECO:0000313" key="3">
    <source>
        <dbReference type="EMBL" id="PHX54895.1"/>
    </source>
</evidence>
<dbReference type="PANTHER" id="PTHR46229:SF2">
    <property type="entry name" value="BOLA-LIKE PROTEIN 1"/>
    <property type="match status" value="1"/>
</dbReference>
<sequence>MVTPSQVAEMIQTGLPDAKVKVDDLTGGGDHYQARVVSAAFEGKNRVQQHQLVYGALKQAMASEAIHALALQTFTPQEWEAQSQLA</sequence>
<name>A0A2G4EZF9_9CYAN</name>
<dbReference type="EMBL" id="NXIB02000074">
    <property type="protein sequence ID" value="PHX54895.1"/>
    <property type="molecule type" value="Genomic_DNA"/>
</dbReference>